<dbReference type="EMBL" id="JAINZZ010000003">
    <property type="protein sequence ID" value="MBY8876731.1"/>
    <property type="molecule type" value="Genomic_DNA"/>
</dbReference>
<gene>
    <name evidence="10" type="ORF">K7862_03620</name>
</gene>
<evidence type="ECO:0000256" key="1">
    <source>
        <dbReference type="ARBA" id="ARBA00007164"/>
    </source>
</evidence>
<dbReference type="Gene3D" id="3.40.710.10">
    <property type="entry name" value="DD-peptidase/beta-lactamase superfamily"/>
    <property type="match status" value="1"/>
</dbReference>
<evidence type="ECO:0000256" key="5">
    <source>
        <dbReference type="ARBA" id="ARBA00022984"/>
    </source>
</evidence>
<evidence type="ECO:0000256" key="8">
    <source>
        <dbReference type="SAM" id="MobiDB-lite"/>
    </source>
</evidence>
<feature type="compositionally biased region" description="Acidic residues" evidence="8">
    <location>
        <begin position="185"/>
        <end position="229"/>
    </location>
</feature>
<keyword evidence="10" id="KW-0121">Carboxypeptidase</keyword>
<dbReference type="PANTHER" id="PTHR21581:SF33">
    <property type="entry name" value="D-ALANYL-D-ALANINE CARBOXYPEPTIDASE DACB"/>
    <property type="match status" value="1"/>
</dbReference>
<dbReference type="SUPFAM" id="SSF56601">
    <property type="entry name" value="beta-lactamase/transpeptidase-like"/>
    <property type="match status" value="1"/>
</dbReference>
<evidence type="ECO:0000256" key="6">
    <source>
        <dbReference type="ARBA" id="ARBA00023316"/>
    </source>
</evidence>
<protein>
    <submittedName>
        <fullName evidence="10">D-alanyl-D-alanine carboxypeptidase</fullName>
    </submittedName>
</protein>
<keyword evidence="5" id="KW-0573">Peptidoglycan synthesis</keyword>
<evidence type="ECO:0000256" key="2">
    <source>
        <dbReference type="ARBA" id="ARBA00022729"/>
    </source>
</evidence>
<evidence type="ECO:0000256" key="7">
    <source>
        <dbReference type="RuleBase" id="RU004016"/>
    </source>
</evidence>
<keyword evidence="10" id="KW-0645">Protease</keyword>
<dbReference type="InterPro" id="IPR018044">
    <property type="entry name" value="Peptidase_S11"/>
</dbReference>
<feature type="domain" description="Peptidase S11 D-alanyl-D-alanine carboxypeptidase A N-terminal" evidence="9">
    <location>
        <begin position="548"/>
        <end position="750"/>
    </location>
</feature>
<feature type="compositionally biased region" description="Basic and acidic residues" evidence="8">
    <location>
        <begin position="334"/>
        <end position="363"/>
    </location>
</feature>
<dbReference type="PRINTS" id="PR00725">
    <property type="entry name" value="DADACBPTASE1"/>
</dbReference>
<dbReference type="InterPro" id="IPR012338">
    <property type="entry name" value="Beta-lactam/transpept-like"/>
</dbReference>
<dbReference type="InterPro" id="IPR001967">
    <property type="entry name" value="Peptidase_S11_N"/>
</dbReference>
<feature type="compositionally biased region" description="Basic and acidic residues" evidence="8">
    <location>
        <begin position="298"/>
        <end position="308"/>
    </location>
</feature>
<evidence type="ECO:0000256" key="3">
    <source>
        <dbReference type="ARBA" id="ARBA00022801"/>
    </source>
</evidence>
<feature type="compositionally biased region" description="Basic and acidic residues" evidence="8">
    <location>
        <begin position="43"/>
        <end position="59"/>
    </location>
</feature>
<keyword evidence="2" id="KW-0732">Signal</keyword>
<feature type="compositionally biased region" description="Low complexity" evidence="8">
    <location>
        <begin position="410"/>
        <end position="419"/>
    </location>
</feature>
<organism evidence="10 11">
    <name type="scientific">Actinacidiphila acidipaludis</name>
    <dbReference type="NCBI Taxonomy" id="2873382"/>
    <lineage>
        <taxon>Bacteria</taxon>
        <taxon>Bacillati</taxon>
        <taxon>Actinomycetota</taxon>
        <taxon>Actinomycetes</taxon>
        <taxon>Kitasatosporales</taxon>
        <taxon>Streptomycetaceae</taxon>
        <taxon>Actinacidiphila</taxon>
    </lineage>
</organism>
<feature type="compositionally biased region" description="Low complexity" evidence="8">
    <location>
        <begin position="65"/>
        <end position="103"/>
    </location>
</feature>
<sequence length="878" mass="89079">MEEVCVAGESPGKEQQKETSGEVADRIGADPRLAVFGASTGTREVREALRSSDIREERGTGGAVGTPSASAPSAPGAVDGPAAGVRPHPASASTSASTANTANDVADVDSPSAPATPRDTSAPRASASGGVKTESNRDAGSGTNEADVTSVAAGADEDTPPHAPAATSVAESPARTGGDHADDVAAGEDEDGSTDEGSADEDGSGGPDAEDATEDAEDAGDVQDAEEGPTDQPTTRLRADTLTAPKDAGSKSAPKDAQSKAAPKGAGSNAVPKDAEPKAKDEKAAPRDVEPEAASKAADAKAAPRDVEPEPAPKVTDAKAAPEDAEPKAAPQDAESRPAPKAADAKATPKDADPKPAPKDAEPKPAPQGEPVVRPLVSDLYGRSADEPGGAVAFGKPGTPTRARTVPTEAPASPAKGKAPLPPAAVPETGESEAVGPQGTRTMPVPPTPDKDPLKLLAELTNTPPPPETLLRTSVRRVKIWTPLVVLLALAFVLVQALRPLPAPSLASTTAPSYTFSGTALPQSMPWPSQGQSAVEVEGLGSLGVHGAQTPVPIASVTKVMTAYVVLHDHPLSGKENGPLITVDAQAAAESQSTEESTAKVKKGQKFTERQMLQLLLIPSGNNIARLLARWDAGTQEAFVAKMMKTAKGLGMTHTTYTGASGFESTTQSTAVDLLKLAREVMKNDVFRSVVAMPNADIPGVGTIYNNNNDLVNLGVVGVKTGSSTPAGGALMWAAHRTIDGKQQLILGVVLQQRGGVTVNDSLNVALTRSQALINSVQGGLTSATILKKGEVVGEVDDGLGGSTPVVASADLKAIGWPGMTAKVTLDPLTGGIPHDAKAGTEVGTIGFGTGSARTTVPVVLQTDLHAPSFGKKLTRLG</sequence>
<proteinExistence type="inferred from homology"/>
<evidence type="ECO:0000256" key="4">
    <source>
        <dbReference type="ARBA" id="ARBA00022960"/>
    </source>
</evidence>
<reference evidence="10 11" key="1">
    <citation type="submission" date="2021-08" db="EMBL/GenBank/DDBJ databases">
        <title>WGS of actinomycetes from Thailand.</title>
        <authorList>
            <person name="Thawai C."/>
        </authorList>
    </citation>
    <scope>NUCLEOTIDE SEQUENCE [LARGE SCALE GENOMIC DNA]</scope>
    <source>
        <strain evidence="10 11">PLK6-54</strain>
    </source>
</reference>
<feature type="region of interest" description="Disordered" evidence="8">
    <location>
        <begin position="1"/>
        <end position="451"/>
    </location>
</feature>
<dbReference type="GO" id="GO:0004180">
    <property type="term" value="F:carboxypeptidase activity"/>
    <property type="evidence" value="ECO:0007669"/>
    <property type="project" value="UniProtKB-KW"/>
</dbReference>
<feature type="compositionally biased region" description="Basic and acidic residues" evidence="8">
    <location>
        <begin position="273"/>
        <end position="290"/>
    </location>
</feature>
<accession>A0ABS7Q0S4</accession>
<keyword evidence="11" id="KW-1185">Reference proteome</keyword>
<feature type="compositionally biased region" description="Basic and acidic residues" evidence="8">
    <location>
        <begin position="316"/>
        <end position="327"/>
    </location>
</feature>
<dbReference type="PANTHER" id="PTHR21581">
    <property type="entry name" value="D-ALANYL-D-ALANINE CARBOXYPEPTIDASE"/>
    <property type="match status" value="1"/>
</dbReference>
<evidence type="ECO:0000313" key="10">
    <source>
        <dbReference type="EMBL" id="MBY8876731.1"/>
    </source>
</evidence>
<feature type="compositionally biased region" description="Basic and acidic residues" evidence="8">
    <location>
        <begin position="11"/>
        <end position="29"/>
    </location>
</feature>
<dbReference type="Pfam" id="PF00768">
    <property type="entry name" value="Peptidase_S11"/>
    <property type="match status" value="1"/>
</dbReference>
<evidence type="ECO:0000259" key="9">
    <source>
        <dbReference type="Pfam" id="PF00768"/>
    </source>
</evidence>
<dbReference type="Proteomes" id="UP000778578">
    <property type="component" value="Unassembled WGS sequence"/>
</dbReference>
<keyword evidence="6" id="KW-0961">Cell wall biogenesis/degradation</keyword>
<keyword evidence="3" id="KW-0378">Hydrolase</keyword>
<keyword evidence="4" id="KW-0133">Cell shape</keyword>
<evidence type="ECO:0000313" key="11">
    <source>
        <dbReference type="Proteomes" id="UP000778578"/>
    </source>
</evidence>
<comment type="similarity">
    <text evidence="1 7">Belongs to the peptidase S11 family.</text>
</comment>
<name>A0ABS7Q0S4_9ACTN</name>
<comment type="caution">
    <text evidence="10">The sequence shown here is derived from an EMBL/GenBank/DDBJ whole genome shotgun (WGS) entry which is preliminary data.</text>
</comment>